<accession>A0ACB8MB55</accession>
<reference evidence="2" key="1">
    <citation type="journal article" date="2023" name="Hortic. Res.">
        <title>A chromosome-level phased genome enabling allele-level studies in sweet orange: a case study on citrus Huanglongbing tolerance.</title>
        <authorList>
            <person name="Wu B."/>
            <person name="Yu Q."/>
            <person name="Deng Z."/>
            <person name="Duan Y."/>
            <person name="Luo F."/>
            <person name="Gmitter F. Jr."/>
        </authorList>
    </citation>
    <scope>NUCLEOTIDE SEQUENCE [LARGE SCALE GENOMIC DNA]</scope>
    <source>
        <strain evidence="2">cv. Valencia</strain>
    </source>
</reference>
<sequence length="731" mass="79402">MESPVNSTYPATVYVRTGCHLDRLKLILEVCIGSIGASIPRCGNGTNLLIPLPGSVSAEDMAITGAGARLHDQDAPTLPLLYDFEELEGELDFLTRFVAVTFYPAISGTSSMTLGEIEILGVSLPWTGVFNNEGPGARLIELGKKFQKETDPFLSNSVTNTVPFSNENMSTSMQTEAASNPWVDLLSGGDTFSDPLSEPFSSPLSEPFSDPLSEPFSDPLSEPVTRNVAFGGADLLDFLDQPIVEDHGVETYKRSSTQDGCSLASGAQQYISCLKSLAGPCEEKKLDFMEAMKLEIECPQLNLSAAERDRALLSIGTDPASINPNVLLDESYMGRLCRVATTLALLGQTSLEDKIVGAIGLENSDDSVLDFWNITRIGESCSGGWWRVQGRGALLFSNYKSRDVTNYNGFSSQSGSSHGSQVDVSTSRSLTLDGVICKHCCHEIVLDALMLDYVRVLISLRRSSRADNAAYNALNEVVGSCLKDSLSERIQSSDNVQAAEVLHQLCGGQESLAEFPFASVLHSVETAKDSAPILSLLAPLNSGSRHSYWRAPPSTTSVEFVIVLGSVSDVSGVILLVSPCGYSVADTPMLQIWASNKIHREERSSRGKWDVQSLITSSSDLYGPEKSASVEKLPRHVQFTFKNPVSRKPVKREGLTSSQSSEQLSIRNWLDRAPQMSRFKVPIEAERLMDYDLVLEQYLPPASPSLAGFRLDSFSAIKPRVTHSPSSDSFT</sequence>
<dbReference type="EMBL" id="CM039172">
    <property type="protein sequence ID" value="KAH9782877.1"/>
    <property type="molecule type" value="Genomic_DNA"/>
</dbReference>
<keyword evidence="2" id="KW-1185">Reference proteome</keyword>
<evidence type="ECO:0000313" key="1">
    <source>
        <dbReference type="EMBL" id="KAH9782877.1"/>
    </source>
</evidence>
<gene>
    <name evidence="1" type="ORF">KPL71_009104</name>
</gene>
<protein>
    <submittedName>
        <fullName evidence="1">Phosphoinositide phosphatase SAC9</fullName>
    </submittedName>
</protein>
<dbReference type="Proteomes" id="UP000829398">
    <property type="component" value="Chromosome 3"/>
</dbReference>
<proteinExistence type="predicted"/>
<name>A0ACB8MB55_CITSI</name>
<comment type="caution">
    <text evidence="1">The sequence shown here is derived from an EMBL/GenBank/DDBJ whole genome shotgun (WGS) entry which is preliminary data.</text>
</comment>
<organism evidence="1 2">
    <name type="scientific">Citrus sinensis</name>
    <name type="common">Sweet orange</name>
    <name type="synonym">Citrus aurantium var. sinensis</name>
    <dbReference type="NCBI Taxonomy" id="2711"/>
    <lineage>
        <taxon>Eukaryota</taxon>
        <taxon>Viridiplantae</taxon>
        <taxon>Streptophyta</taxon>
        <taxon>Embryophyta</taxon>
        <taxon>Tracheophyta</taxon>
        <taxon>Spermatophyta</taxon>
        <taxon>Magnoliopsida</taxon>
        <taxon>eudicotyledons</taxon>
        <taxon>Gunneridae</taxon>
        <taxon>Pentapetalae</taxon>
        <taxon>rosids</taxon>
        <taxon>malvids</taxon>
        <taxon>Sapindales</taxon>
        <taxon>Rutaceae</taxon>
        <taxon>Aurantioideae</taxon>
        <taxon>Citrus</taxon>
    </lineage>
</organism>
<evidence type="ECO:0000313" key="2">
    <source>
        <dbReference type="Proteomes" id="UP000829398"/>
    </source>
</evidence>